<dbReference type="GO" id="GO:0033749">
    <property type="term" value="F:histone H4R3 demethylase activity"/>
    <property type="evidence" value="ECO:0007669"/>
    <property type="project" value="TreeGrafter"/>
</dbReference>
<dbReference type="RefSeq" id="XP_013758515.1">
    <property type="nucleotide sequence ID" value="XM_013903061.1"/>
</dbReference>
<dbReference type="PANTHER" id="PTHR12480:SF22">
    <property type="entry name" value="JMJC DOMAIN-CONTAINING PROTEIN"/>
    <property type="match status" value="1"/>
</dbReference>
<dbReference type="InterPro" id="IPR000488">
    <property type="entry name" value="Death_dom"/>
</dbReference>
<dbReference type="InterPro" id="IPR003347">
    <property type="entry name" value="JmjC_dom"/>
</dbReference>
<sequence length="1075" mass="115328">MARARERLHKLDKVLADSAVADGGTEAVLEVLARAGSVASGGGSGGHETAGIEAAYAARYIRALEAYDAAGRTYSSAVAFLGLLETAGRGKPRRRRDADLSTAGYASPAPAPRHAPHHAAHIPPCSPSGAPRLNSFLDDVYGCVWESVDDDDGESTGSASELVVEVEALRDAAAASMDSLSLLLDEDIPRFLLSAPWASTALSPWLRAHDLFAAALLADSMEDHTLVTFFLEQHEAKLASMTSRAAEALSMPASGIHSSPILTKLLDLDSPESRARRAPVGFFVREQYSYLLYSSAHSGRMREAISAGEAYLTFNPESDEIRGNLELLATVDAEDPAFQSDVSPDRVDRLALRLLGSGTELPHDSLAANQAMLGECREATDKLHDKLADVRSGLSGCRELVDSLYERASAAARVAAGCSSPGTDASCPPFAEPQPAADEIASGLSFSRFYSEYSLARKPVVIRGGAANMTTVPWDYAHLQSACGRAMVTPKLYRAHMDTWASLSSLDSMSLGEFIEALRNGSLVEGYRAPGLPYVFDASLTYMCPAMLDEFVVPKYVANDFLQRIPYTIDVPYRSSWPSLFVGPAGSGSGLHIDSFGSSFWMGLISGRKKWILYPHDTPRSALHFSSRRGTFEASPLMYLDPTATPLMREAHAQAVVVVQEAGDLMFIPGGTPHQVVNLDDVVGISMNFVDGGNLETSLQVLKDEAACGYADSERLYHALSDAGLLTVVPREAADLPWAAFKTFPLPEAIAGGPYEIGVDGRAVAGGEWSAASLPWRAHAGEHAPRVLTIDNAVDEAEADALLAFASWPGRKQFVENDPSVAIQRTFVSRTEARVSLLHRLMHRAAQVLGLNDDEWAGGEWWIQDRAADNVLHFHADCAEGREETTLSMHPLVSTVLYLTDVGGPTVVYNASVAPSGGDYDPFRLEPASPSSGAVVWPRLGRMLAFDGRLIHGVAHDDPPSSAKRVTLLINFWRHRPNVLGPAPWTWLVESSEASELAAADGLRPGVPNETEVTSWDAFDECVVTSNDPLLAAEFLMTGGGTSGVLSMRLPSSRARAGAHGRARLVGDGLAWLEA</sequence>
<dbReference type="GO" id="GO:0106140">
    <property type="term" value="F:P-TEFb complex binding"/>
    <property type="evidence" value="ECO:0007669"/>
    <property type="project" value="TreeGrafter"/>
</dbReference>
<dbReference type="Gene3D" id="2.60.120.620">
    <property type="entry name" value="q2cbj1_9rhob like domain"/>
    <property type="match status" value="1"/>
</dbReference>
<feature type="domain" description="JmjC" evidence="3">
    <location>
        <begin position="533"/>
        <end position="706"/>
    </location>
</feature>
<dbReference type="PROSITE" id="PS50017">
    <property type="entry name" value="DEATH_DOMAIN"/>
    <property type="match status" value="1"/>
</dbReference>
<dbReference type="EMBL" id="GL349451">
    <property type="protein sequence ID" value="KNC48398.1"/>
    <property type="molecule type" value="Genomic_DNA"/>
</dbReference>
<feature type="domain" description="Death" evidence="2">
    <location>
        <begin position="937"/>
        <end position="976"/>
    </location>
</feature>
<accession>A0A0L0DAS3</accession>
<dbReference type="Pfam" id="PF02373">
    <property type="entry name" value="JmjC"/>
    <property type="match status" value="1"/>
</dbReference>
<feature type="region of interest" description="Disordered" evidence="1">
    <location>
        <begin position="91"/>
        <end position="123"/>
    </location>
</feature>
<evidence type="ECO:0000256" key="1">
    <source>
        <dbReference type="SAM" id="MobiDB-lite"/>
    </source>
</evidence>
<dbReference type="OrthoDB" id="47172at2759"/>
<dbReference type="SMART" id="SM00558">
    <property type="entry name" value="JmjC"/>
    <property type="match status" value="1"/>
</dbReference>
<dbReference type="eggNOG" id="KOG2130">
    <property type="taxonomic scope" value="Eukaryota"/>
</dbReference>
<dbReference type="GeneID" id="25564366"/>
<evidence type="ECO:0000259" key="3">
    <source>
        <dbReference type="PROSITE" id="PS51184"/>
    </source>
</evidence>
<dbReference type="SUPFAM" id="SSF51197">
    <property type="entry name" value="Clavaminate synthase-like"/>
    <property type="match status" value="1"/>
</dbReference>
<evidence type="ECO:0000259" key="2">
    <source>
        <dbReference type="PROSITE" id="PS50017"/>
    </source>
</evidence>
<evidence type="ECO:0000313" key="4">
    <source>
        <dbReference type="EMBL" id="KNC48398.1"/>
    </source>
</evidence>
<name>A0A0L0DAS3_THETB</name>
<dbReference type="GO" id="GO:0007165">
    <property type="term" value="P:signal transduction"/>
    <property type="evidence" value="ECO:0007669"/>
    <property type="project" value="InterPro"/>
</dbReference>
<gene>
    <name evidence="4" type="ORF">AMSG_04847</name>
</gene>
<keyword evidence="5" id="KW-1185">Reference proteome</keyword>
<reference evidence="4 5" key="1">
    <citation type="submission" date="2010-05" db="EMBL/GenBank/DDBJ databases">
        <title>The Genome Sequence of Thecamonas trahens ATCC 50062.</title>
        <authorList>
            <consortium name="The Broad Institute Genome Sequencing Platform"/>
            <person name="Russ C."/>
            <person name="Cuomo C."/>
            <person name="Shea T."/>
            <person name="Young S.K."/>
            <person name="Zeng Q."/>
            <person name="Koehrsen M."/>
            <person name="Haas B."/>
            <person name="Borodovsky M."/>
            <person name="Guigo R."/>
            <person name="Alvarado L."/>
            <person name="Berlin A."/>
            <person name="Bochicchio J."/>
            <person name="Borenstein D."/>
            <person name="Chapman S."/>
            <person name="Chen Z."/>
            <person name="Freedman E."/>
            <person name="Gellesch M."/>
            <person name="Goldberg J."/>
            <person name="Griggs A."/>
            <person name="Gujja S."/>
            <person name="Heilman E."/>
            <person name="Heiman D."/>
            <person name="Hepburn T."/>
            <person name="Howarth C."/>
            <person name="Jen D."/>
            <person name="Larson L."/>
            <person name="Mehta T."/>
            <person name="Park D."/>
            <person name="Pearson M."/>
            <person name="Roberts A."/>
            <person name="Saif S."/>
            <person name="Shenoy N."/>
            <person name="Sisk P."/>
            <person name="Stolte C."/>
            <person name="Sykes S."/>
            <person name="Thomson T."/>
            <person name="Walk T."/>
            <person name="White J."/>
            <person name="Yandava C."/>
            <person name="Burger G."/>
            <person name="Gray M.W."/>
            <person name="Holland P.W.H."/>
            <person name="King N."/>
            <person name="Lang F.B.F."/>
            <person name="Roger A.J."/>
            <person name="Ruiz-Trillo I."/>
            <person name="Lander E."/>
            <person name="Nusbaum C."/>
        </authorList>
    </citation>
    <scope>NUCLEOTIDE SEQUENCE [LARGE SCALE GENOMIC DNA]</scope>
    <source>
        <strain evidence="4 5">ATCC 50062</strain>
    </source>
</reference>
<dbReference type="STRING" id="461836.A0A0L0DAS3"/>
<protein>
    <submittedName>
        <fullName evidence="4">JmjC domain-containing protein 4</fullName>
    </submittedName>
</protein>
<dbReference type="InterPro" id="IPR050910">
    <property type="entry name" value="JMJD6_ArgDemeth/LysHydrox"/>
</dbReference>
<dbReference type="PROSITE" id="PS51184">
    <property type="entry name" value="JMJC"/>
    <property type="match status" value="1"/>
</dbReference>
<dbReference type="Proteomes" id="UP000054408">
    <property type="component" value="Unassembled WGS sequence"/>
</dbReference>
<evidence type="ECO:0000313" key="5">
    <source>
        <dbReference type="Proteomes" id="UP000054408"/>
    </source>
</evidence>
<organism evidence="4 5">
    <name type="scientific">Thecamonas trahens ATCC 50062</name>
    <dbReference type="NCBI Taxonomy" id="461836"/>
    <lineage>
        <taxon>Eukaryota</taxon>
        <taxon>Apusozoa</taxon>
        <taxon>Apusomonadida</taxon>
        <taxon>Apusomonadidae</taxon>
        <taxon>Thecamonas</taxon>
    </lineage>
</organism>
<dbReference type="PANTHER" id="PTHR12480">
    <property type="entry name" value="ARGININE DEMETHYLASE AND LYSYL-HYDROXYLASE JMJD"/>
    <property type="match status" value="1"/>
</dbReference>
<proteinExistence type="predicted"/>
<dbReference type="AlphaFoldDB" id="A0A0L0DAS3"/>
<dbReference type="GO" id="GO:0005634">
    <property type="term" value="C:nucleus"/>
    <property type="evidence" value="ECO:0007669"/>
    <property type="project" value="TreeGrafter"/>
</dbReference>
<dbReference type="Gene3D" id="2.60.120.650">
    <property type="entry name" value="Cupin"/>
    <property type="match status" value="1"/>
</dbReference>
<dbReference type="GO" id="GO:0005737">
    <property type="term" value="C:cytoplasm"/>
    <property type="evidence" value="ECO:0007669"/>
    <property type="project" value="TreeGrafter"/>
</dbReference>